<dbReference type="AlphaFoldDB" id="A0A382IGF5"/>
<name>A0A382IGF5_9ZZZZ</name>
<dbReference type="InterPro" id="IPR004360">
    <property type="entry name" value="Glyas_Fos-R_dOase_dom"/>
</dbReference>
<evidence type="ECO:0000259" key="1">
    <source>
        <dbReference type="PROSITE" id="PS51819"/>
    </source>
</evidence>
<gene>
    <name evidence="2" type="ORF">METZ01_LOCUS251279</name>
</gene>
<dbReference type="EMBL" id="UINC01067088">
    <property type="protein sequence ID" value="SVB98425.1"/>
    <property type="molecule type" value="Genomic_DNA"/>
</dbReference>
<dbReference type="InterPro" id="IPR037523">
    <property type="entry name" value="VOC_core"/>
</dbReference>
<dbReference type="PROSITE" id="PS51819">
    <property type="entry name" value="VOC"/>
    <property type="match status" value="1"/>
</dbReference>
<organism evidence="2">
    <name type="scientific">marine metagenome</name>
    <dbReference type="NCBI Taxonomy" id="408172"/>
    <lineage>
        <taxon>unclassified sequences</taxon>
        <taxon>metagenomes</taxon>
        <taxon>ecological metagenomes</taxon>
    </lineage>
</organism>
<feature type="domain" description="VOC" evidence="1">
    <location>
        <begin position="1"/>
        <end position="90"/>
    </location>
</feature>
<feature type="non-terminal residue" evidence="2">
    <location>
        <position position="1"/>
    </location>
</feature>
<evidence type="ECO:0000313" key="2">
    <source>
        <dbReference type="EMBL" id="SVB98425.1"/>
    </source>
</evidence>
<proteinExistence type="predicted"/>
<protein>
    <recommendedName>
        <fullName evidence="1">VOC domain-containing protein</fullName>
    </recommendedName>
</protein>
<dbReference type="Pfam" id="PF00903">
    <property type="entry name" value="Glyoxalase"/>
    <property type="match status" value="1"/>
</dbReference>
<dbReference type="InterPro" id="IPR029068">
    <property type="entry name" value="Glyas_Bleomycin-R_OHBP_Dase"/>
</dbReference>
<reference evidence="2" key="1">
    <citation type="submission" date="2018-05" db="EMBL/GenBank/DDBJ databases">
        <authorList>
            <person name="Lanie J.A."/>
            <person name="Ng W.-L."/>
            <person name="Kazmierczak K.M."/>
            <person name="Andrzejewski T.M."/>
            <person name="Davidsen T.M."/>
            <person name="Wayne K.J."/>
            <person name="Tettelin H."/>
            <person name="Glass J.I."/>
            <person name="Rusch D."/>
            <person name="Podicherti R."/>
            <person name="Tsui H.-C.T."/>
            <person name="Winkler M.E."/>
        </authorList>
    </citation>
    <scope>NUCLEOTIDE SEQUENCE</scope>
</reference>
<accession>A0A382IGF5</accession>
<sequence length="92" mass="9837">VTTVKLVAPGGGMVELLRFRSHLDVAEWQGTPCSTGLTHIALTVADIDQVCRRLADLGAEVRPVVASPDGRVRLTYCRGPEGLLVELVEEVG</sequence>
<dbReference type="Gene3D" id="3.10.180.10">
    <property type="entry name" value="2,3-Dihydroxybiphenyl 1,2-Dioxygenase, domain 1"/>
    <property type="match status" value="1"/>
</dbReference>
<dbReference type="SUPFAM" id="SSF54593">
    <property type="entry name" value="Glyoxalase/Bleomycin resistance protein/Dihydroxybiphenyl dioxygenase"/>
    <property type="match status" value="1"/>
</dbReference>